<name>A0A2H1W1B5_SPOFR</name>
<protein>
    <submittedName>
        <fullName evidence="1">SFRICE_033900</fullName>
    </submittedName>
</protein>
<accession>A0A2H1W1B5</accession>
<dbReference type="AlphaFoldDB" id="A0A2H1W1B5"/>
<reference evidence="1" key="1">
    <citation type="submission" date="2016-07" db="EMBL/GenBank/DDBJ databases">
        <authorList>
            <person name="Bretaudeau A."/>
        </authorList>
    </citation>
    <scope>NUCLEOTIDE SEQUENCE</scope>
    <source>
        <strain evidence="1">Rice</strain>
        <tissue evidence="1">Whole body</tissue>
    </source>
</reference>
<proteinExistence type="predicted"/>
<sequence>MASLGGIHKGGNKNDESSLTQKNVGRKVIQFCLSGKVKMYGGRLAWWQGKTCSGFDYRHGATLCVIHKLLFRVWVSCVCELLFISLGRAGLQYSGVFMVVSTVDPGLQELQRYGSLWRACPKKNNILADSGVELETPCPTVALATTRSVLLS</sequence>
<dbReference type="EMBL" id="ODYU01005703">
    <property type="protein sequence ID" value="SOQ46817.1"/>
    <property type="molecule type" value="Genomic_DNA"/>
</dbReference>
<evidence type="ECO:0000313" key="1">
    <source>
        <dbReference type="EMBL" id="SOQ46817.1"/>
    </source>
</evidence>
<organism evidence="1">
    <name type="scientific">Spodoptera frugiperda</name>
    <name type="common">Fall armyworm</name>
    <dbReference type="NCBI Taxonomy" id="7108"/>
    <lineage>
        <taxon>Eukaryota</taxon>
        <taxon>Metazoa</taxon>
        <taxon>Ecdysozoa</taxon>
        <taxon>Arthropoda</taxon>
        <taxon>Hexapoda</taxon>
        <taxon>Insecta</taxon>
        <taxon>Pterygota</taxon>
        <taxon>Neoptera</taxon>
        <taxon>Endopterygota</taxon>
        <taxon>Lepidoptera</taxon>
        <taxon>Glossata</taxon>
        <taxon>Ditrysia</taxon>
        <taxon>Noctuoidea</taxon>
        <taxon>Noctuidae</taxon>
        <taxon>Amphipyrinae</taxon>
        <taxon>Spodoptera</taxon>
    </lineage>
</organism>
<gene>
    <name evidence="1" type="ORF">SFRICE_033900</name>
</gene>